<protein>
    <submittedName>
        <fullName evidence="2">Lipoprotein</fullName>
    </submittedName>
</protein>
<proteinExistence type="predicted"/>
<dbReference type="Proteomes" id="UP000253689">
    <property type="component" value="Chromosome"/>
</dbReference>
<reference evidence="3" key="1">
    <citation type="submission" date="2018-07" db="EMBL/GenBank/DDBJ databases">
        <title>Complete Genome Sequence of Spiroplasma phoeniceum.</title>
        <authorList>
            <person name="Davis R.E."/>
            <person name="Shao J.Y."/>
            <person name="Zhao Y."/>
            <person name="Silver A."/>
            <person name="Stump z."/>
            <person name="Gasparich G."/>
        </authorList>
    </citation>
    <scope>NUCLEOTIDE SEQUENCE [LARGE SCALE GENOMIC DNA]</scope>
    <source>
        <strain evidence="3">P40</strain>
    </source>
</reference>
<accession>A0A345DQY9</accession>
<gene>
    <name evidence="2" type="ORF">SDAV_001677</name>
</gene>
<keyword evidence="2" id="KW-0449">Lipoprotein</keyword>
<dbReference type="PROSITE" id="PS51257">
    <property type="entry name" value="PROKAR_LIPOPROTEIN"/>
    <property type="match status" value="1"/>
</dbReference>
<evidence type="ECO:0000256" key="1">
    <source>
        <dbReference type="SAM" id="SignalP"/>
    </source>
</evidence>
<keyword evidence="3" id="KW-1185">Reference proteome</keyword>
<keyword evidence="1" id="KW-0732">Signal</keyword>
<dbReference type="AlphaFoldDB" id="A0A345DQY9"/>
<dbReference type="RefSeq" id="WP_114565220.1">
    <property type="nucleotide sequence ID" value="NZ_CP031088.1"/>
</dbReference>
<dbReference type="EMBL" id="CP031088">
    <property type="protein sequence ID" value="AXF96630.1"/>
    <property type="molecule type" value="Genomic_DNA"/>
</dbReference>
<sequence length="378" mass="42583">MKKLMIILASLTFTSVSIASVVSCTNVVDITQKTNYHVIPNVASIKATIQKLNYNADNFDVDLAPGMKTAIIRSMPDVTNQPFLTKKINLDWTTNDLTKIITFTSLPYSEESVGKPADPARVLAVINVLNGTNFTSDDVQIIMEGNNYKMIAKEGSNFNGELEIISEAVTFDQVYPVVNLGNVYLNSSIYNNWKKDPTGNKLIMAAALMEFTGDRNRFCAFYSQAIMQAFMRGGILDITIDDQFNGTFYLSGSVPNIFNDSNVTFKFHVILDHRKYLNYNNEKPKNMAQIKVSLTETYTGNNLNDIRYAVVKELLGKDFAEQYKDLWYDEFLVDKPYIPDKKELVFRAKPGSKILASSDKMASILTKQPFYQIIATLQ</sequence>
<organism evidence="2 3">
    <name type="scientific">Spiroplasma phoeniceum P40</name>
    <dbReference type="NCBI Taxonomy" id="1276259"/>
    <lineage>
        <taxon>Bacteria</taxon>
        <taxon>Bacillati</taxon>
        <taxon>Mycoplasmatota</taxon>
        <taxon>Mollicutes</taxon>
        <taxon>Entomoplasmatales</taxon>
        <taxon>Spiroplasmataceae</taxon>
        <taxon>Spiroplasma</taxon>
    </lineage>
</organism>
<feature type="chain" id="PRO_5016748795" evidence="1">
    <location>
        <begin position="20"/>
        <end position="378"/>
    </location>
</feature>
<feature type="signal peptide" evidence="1">
    <location>
        <begin position="1"/>
        <end position="19"/>
    </location>
</feature>
<name>A0A345DQY9_9MOLU</name>
<dbReference type="KEGG" id="sphh:SDAV_001677"/>
<evidence type="ECO:0000313" key="3">
    <source>
        <dbReference type="Proteomes" id="UP000253689"/>
    </source>
</evidence>
<evidence type="ECO:0000313" key="2">
    <source>
        <dbReference type="EMBL" id="AXF96630.1"/>
    </source>
</evidence>